<keyword evidence="2" id="KW-1185">Reference proteome</keyword>
<proteinExistence type="predicted"/>
<dbReference type="EMBL" id="JASBWR010000061">
    <property type="protein sequence ID" value="KAJ9100843.1"/>
    <property type="molecule type" value="Genomic_DNA"/>
</dbReference>
<reference evidence="1" key="1">
    <citation type="submission" date="2023-04" db="EMBL/GenBank/DDBJ databases">
        <title>Draft Genome sequencing of Naganishia species isolated from polar environments using Oxford Nanopore Technology.</title>
        <authorList>
            <person name="Leo P."/>
            <person name="Venkateswaran K."/>
        </authorList>
    </citation>
    <scope>NUCLEOTIDE SEQUENCE</scope>
    <source>
        <strain evidence="1">MNA-CCFEE 5261</strain>
    </source>
</reference>
<dbReference type="Proteomes" id="UP001241377">
    <property type="component" value="Unassembled WGS sequence"/>
</dbReference>
<protein>
    <submittedName>
        <fullName evidence="1">Uncharacterized protein</fullName>
    </submittedName>
</protein>
<sequence>MSAPPYDLACELVPSYQPSSESLPEYKQTLHFGGLCLMKTEFSTPYHYNSRNRGWSPVFLEINSTEIKFYNLNIDKKLLNLIETLYYEANLLHDLAANINNDRLKRDKKPWLDTSDVDLFGDDPYGASFSPEAFKQTRSDRVKLKFQKAKQGASAKMLPKFYSQLQDNGFLFEPTTNTEITNNFKSKYAGELIHRYTLANCDVGEAPSLNQVISAMYKETLIDSLPQSTSTLVKYKNVLRLRVELKQILLQFWSFYGMVHWYRNILIGGDLASPLESRIATKVKSIPSRQTRLNNALLVATAAAASYRQEPLQDEENFPAGEICFNDPFLTGETIKPLNTRPCSCSENGSVCTTPDSVFSERRESVATTESSSSDTKCHYSKTMHSYKLVSYDRYYTTLEKQYISNCIPDLNSFDKWQSIGLTLSNFKQYMSKLQLKHYEKDPQNVYISIGELIDGVSQYDKTSPSNGPCRLFVVHQSGLVSVTT</sequence>
<evidence type="ECO:0000313" key="1">
    <source>
        <dbReference type="EMBL" id="KAJ9100843.1"/>
    </source>
</evidence>
<name>A0ACC2VNU6_9TREE</name>
<accession>A0ACC2VNU6</accession>
<gene>
    <name evidence="1" type="ORF">QFC19_005449</name>
</gene>
<organism evidence="1 2">
    <name type="scientific">Naganishia cerealis</name>
    <dbReference type="NCBI Taxonomy" id="610337"/>
    <lineage>
        <taxon>Eukaryota</taxon>
        <taxon>Fungi</taxon>
        <taxon>Dikarya</taxon>
        <taxon>Basidiomycota</taxon>
        <taxon>Agaricomycotina</taxon>
        <taxon>Tremellomycetes</taxon>
        <taxon>Filobasidiales</taxon>
        <taxon>Filobasidiaceae</taxon>
        <taxon>Naganishia</taxon>
    </lineage>
</organism>
<evidence type="ECO:0000313" key="2">
    <source>
        <dbReference type="Proteomes" id="UP001241377"/>
    </source>
</evidence>
<comment type="caution">
    <text evidence="1">The sequence shown here is derived from an EMBL/GenBank/DDBJ whole genome shotgun (WGS) entry which is preliminary data.</text>
</comment>